<feature type="domain" description="HTH gntR-type" evidence="4">
    <location>
        <begin position="3"/>
        <end position="71"/>
    </location>
</feature>
<dbReference type="SUPFAM" id="SSF46785">
    <property type="entry name" value="Winged helix' DNA-binding domain"/>
    <property type="match status" value="1"/>
</dbReference>
<dbReference type="PROSITE" id="PS50949">
    <property type="entry name" value="HTH_GNTR"/>
    <property type="match status" value="1"/>
</dbReference>
<dbReference type="InterPro" id="IPR036388">
    <property type="entry name" value="WH-like_DNA-bd_sf"/>
</dbReference>
<keyword evidence="2" id="KW-0238">DNA-binding</keyword>
<reference evidence="5" key="1">
    <citation type="submission" date="2023-02" db="EMBL/GenBank/DDBJ databases">
        <title>Genome sequence of Hyphococcus flavus.</title>
        <authorList>
            <person name="Rong J.-C."/>
            <person name="Zhao Q."/>
            <person name="Yi M."/>
            <person name="Wu J.-Y."/>
        </authorList>
    </citation>
    <scope>NUCLEOTIDE SEQUENCE</scope>
    <source>
        <strain evidence="5">MCCC 1K03223</strain>
    </source>
</reference>
<dbReference type="Proteomes" id="UP001214043">
    <property type="component" value="Chromosome"/>
</dbReference>
<dbReference type="PRINTS" id="PR00035">
    <property type="entry name" value="HTHGNTR"/>
</dbReference>
<dbReference type="InterPro" id="IPR011663">
    <property type="entry name" value="UTRA"/>
</dbReference>
<dbReference type="SUPFAM" id="SSF64288">
    <property type="entry name" value="Chorismate lyase-like"/>
    <property type="match status" value="1"/>
</dbReference>
<dbReference type="Pfam" id="PF00392">
    <property type="entry name" value="GntR"/>
    <property type="match status" value="1"/>
</dbReference>
<proteinExistence type="predicted"/>
<dbReference type="Gene3D" id="3.40.1410.10">
    <property type="entry name" value="Chorismate lyase-like"/>
    <property type="match status" value="1"/>
</dbReference>
<name>A0AAF0CEU9_9PROT</name>
<dbReference type="GO" id="GO:0003700">
    <property type="term" value="F:DNA-binding transcription factor activity"/>
    <property type="evidence" value="ECO:0007669"/>
    <property type="project" value="InterPro"/>
</dbReference>
<dbReference type="InterPro" id="IPR050679">
    <property type="entry name" value="Bact_HTH_transcr_reg"/>
</dbReference>
<protein>
    <submittedName>
        <fullName evidence="5">UTRA domain-containing protein</fullName>
    </submittedName>
</protein>
<keyword evidence="3" id="KW-0804">Transcription</keyword>
<dbReference type="Pfam" id="PF07702">
    <property type="entry name" value="UTRA"/>
    <property type="match status" value="1"/>
</dbReference>
<evidence type="ECO:0000256" key="1">
    <source>
        <dbReference type="ARBA" id="ARBA00023015"/>
    </source>
</evidence>
<keyword evidence="1" id="KW-0805">Transcription regulation</keyword>
<dbReference type="RefSeq" id="WP_274491911.1">
    <property type="nucleotide sequence ID" value="NZ_CP118166.1"/>
</dbReference>
<sequence length="230" mass="25859">MTLHTHQSLKSDIMQRIAAGEWRPGAVMPNEAQLAEEYGCARSTINRALQTLAEDGLIERKRRAGTRVRELPVRQAKFKIPLVRREVEETGGAYHSHVILKDVLEAPNHVAARLRLSPASSVLHLQTVHLCNDNPFAFEDRWVNIEAAPDILDAPFDRVSANEWLLRQTPYSNGDVSFSAEKAGEMQASALGISSGDALFTIDRTTWFGEQFITWVKLYYRPGYSLKSNL</sequence>
<dbReference type="Gene3D" id="1.10.10.10">
    <property type="entry name" value="Winged helix-like DNA-binding domain superfamily/Winged helix DNA-binding domain"/>
    <property type="match status" value="1"/>
</dbReference>
<evidence type="ECO:0000313" key="5">
    <source>
        <dbReference type="EMBL" id="WDI30118.1"/>
    </source>
</evidence>
<evidence type="ECO:0000256" key="2">
    <source>
        <dbReference type="ARBA" id="ARBA00023125"/>
    </source>
</evidence>
<dbReference type="AlphaFoldDB" id="A0AAF0CEU9"/>
<dbReference type="SMART" id="SM00345">
    <property type="entry name" value="HTH_GNTR"/>
    <property type="match status" value="1"/>
</dbReference>
<dbReference type="InterPro" id="IPR028978">
    <property type="entry name" value="Chorismate_lyase_/UTRA_dom_sf"/>
</dbReference>
<dbReference type="GO" id="GO:0003677">
    <property type="term" value="F:DNA binding"/>
    <property type="evidence" value="ECO:0007669"/>
    <property type="project" value="UniProtKB-KW"/>
</dbReference>
<dbReference type="CDD" id="cd07377">
    <property type="entry name" value="WHTH_GntR"/>
    <property type="match status" value="1"/>
</dbReference>
<dbReference type="SMART" id="SM00866">
    <property type="entry name" value="UTRA"/>
    <property type="match status" value="1"/>
</dbReference>
<dbReference type="InterPro" id="IPR036390">
    <property type="entry name" value="WH_DNA-bd_sf"/>
</dbReference>
<gene>
    <name evidence="5" type="ORF">PUV54_09120</name>
</gene>
<dbReference type="EMBL" id="CP118166">
    <property type="protein sequence ID" value="WDI30118.1"/>
    <property type="molecule type" value="Genomic_DNA"/>
</dbReference>
<dbReference type="InterPro" id="IPR000524">
    <property type="entry name" value="Tscrpt_reg_HTH_GntR"/>
</dbReference>
<evidence type="ECO:0000256" key="3">
    <source>
        <dbReference type="ARBA" id="ARBA00023163"/>
    </source>
</evidence>
<evidence type="ECO:0000259" key="4">
    <source>
        <dbReference type="PROSITE" id="PS50949"/>
    </source>
</evidence>
<organism evidence="5 6">
    <name type="scientific">Hyphococcus flavus</name>
    <dbReference type="NCBI Taxonomy" id="1866326"/>
    <lineage>
        <taxon>Bacteria</taxon>
        <taxon>Pseudomonadati</taxon>
        <taxon>Pseudomonadota</taxon>
        <taxon>Alphaproteobacteria</taxon>
        <taxon>Parvularculales</taxon>
        <taxon>Parvularculaceae</taxon>
        <taxon>Hyphococcus</taxon>
    </lineage>
</organism>
<dbReference type="KEGG" id="hfl:PUV54_09120"/>
<dbReference type="PANTHER" id="PTHR44846">
    <property type="entry name" value="MANNOSYL-D-GLYCERATE TRANSPORT/METABOLISM SYSTEM REPRESSOR MNGR-RELATED"/>
    <property type="match status" value="1"/>
</dbReference>
<keyword evidence="6" id="KW-1185">Reference proteome</keyword>
<dbReference type="PANTHER" id="PTHR44846:SF16">
    <property type="entry name" value="TRANSCRIPTIONAL REGULATOR PHNF-RELATED"/>
    <property type="match status" value="1"/>
</dbReference>
<evidence type="ECO:0000313" key="6">
    <source>
        <dbReference type="Proteomes" id="UP001214043"/>
    </source>
</evidence>
<accession>A0AAF0CEU9</accession>